<protein>
    <submittedName>
        <fullName evidence="4">ABC transporter substrate-binding protein</fullName>
    </submittedName>
</protein>
<dbReference type="PANTHER" id="PTHR30483:SF6">
    <property type="entry name" value="PERIPLASMIC BINDING PROTEIN OF ABC TRANSPORTER FOR NATURAL AMINO ACIDS"/>
    <property type="match status" value="1"/>
</dbReference>
<dbReference type="InterPro" id="IPR028082">
    <property type="entry name" value="Peripla_BP_I"/>
</dbReference>
<dbReference type="AlphaFoldDB" id="A0A7V4KD42"/>
<accession>A0A7V4KD42</accession>
<keyword evidence="2" id="KW-0732">Signal</keyword>
<reference evidence="4" key="1">
    <citation type="journal article" date="2020" name="mSystems">
        <title>Genome- and Community-Level Interaction Insights into Carbon Utilization and Element Cycling Functions of Hydrothermarchaeota in Hydrothermal Sediment.</title>
        <authorList>
            <person name="Zhou Z."/>
            <person name="Liu Y."/>
            <person name="Xu W."/>
            <person name="Pan J."/>
            <person name="Luo Z.H."/>
            <person name="Li M."/>
        </authorList>
    </citation>
    <scope>NUCLEOTIDE SEQUENCE [LARGE SCALE GENOMIC DNA]</scope>
    <source>
        <strain evidence="4">SpSt-61</strain>
    </source>
</reference>
<proteinExistence type="inferred from homology"/>
<sequence length="374" mass="40739">MLGKTLKTLLFTLIFLSYTSSFAIVKIGVLLPLTGPLAAAGDLVKKGIEIAHNEKDSVLGEKVELVYIDTRSEKTEAANGMARLIDREKVVAVIGEIMSGNSMAAGELAESKKVPLLSPASTNPLVTHGKKFVSRVCFIDPVQGTALAEFVVKNLKLTKITVFTDIEQDYSVGLSNYFIERFKKYGGKVLQVQYKTGDIDFSAQITQAISFGSEAILIAGYYNEIALIAHQARALGFKGYFLAGDGANAPELLKIGGKAVEGLYFSDHYHPDAAVSSSGKRFVELYEKKYREKPSTLSALGYDAYMIILKAIENVKSTNPEKIAFGIRNIKNYDGVTGSITIDRMGNATKDIVILVVKNNEMNFFTKISASSLK</sequence>
<comment type="caution">
    <text evidence="4">The sequence shown here is derived from an EMBL/GenBank/DDBJ whole genome shotgun (WGS) entry which is preliminary data.</text>
</comment>
<evidence type="ECO:0000256" key="1">
    <source>
        <dbReference type="ARBA" id="ARBA00010062"/>
    </source>
</evidence>
<dbReference type="InterPro" id="IPR028081">
    <property type="entry name" value="Leu-bd"/>
</dbReference>
<dbReference type="SUPFAM" id="SSF53822">
    <property type="entry name" value="Periplasmic binding protein-like I"/>
    <property type="match status" value="1"/>
</dbReference>
<gene>
    <name evidence="4" type="ORF">ENT78_05190</name>
</gene>
<dbReference type="CDD" id="cd06347">
    <property type="entry name" value="PBP1_ABC_LivK_ligand_binding-like"/>
    <property type="match status" value="1"/>
</dbReference>
<dbReference type="Pfam" id="PF13458">
    <property type="entry name" value="Peripla_BP_6"/>
    <property type="match status" value="1"/>
</dbReference>
<comment type="similarity">
    <text evidence="1">Belongs to the leucine-binding protein family.</text>
</comment>
<organism evidence="4">
    <name type="scientific">Fervidobacterium pennivorans</name>
    <dbReference type="NCBI Taxonomy" id="93466"/>
    <lineage>
        <taxon>Bacteria</taxon>
        <taxon>Thermotogati</taxon>
        <taxon>Thermotogota</taxon>
        <taxon>Thermotogae</taxon>
        <taxon>Thermotogales</taxon>
        <taxon>Fervidobacteriaceae</taxon>
        <taxon>Fervidobacterium</taxon>
    </lineage>
</organism>
<name>A0A7V4KD42_FERPE</name>
<dbReference type="PANTHER" id="PTHR30483">
    <property type="entry name" value="LEUCINE-SPECIFIC-BINDING PROTEIN"/>
    <property type="match status" value="1"/>
</dbReference>
<evidence type="ECO:0000259" key="3">
    <source>
        <dbReference type="Pfam" id="PF13458"/>
    </source>
</evidence>
<evidence type="ECO:0000313" key="4">
    <source>
        <dbReference type="EMBL" id="HGU52903.1"/>
    </source>
</evidence>
<feature type="domain" description="Leucine-binding protein" evidence="3">
    <location>
        <begin position="25"/>
        <end position="358"/>
    </location>
</feature>
<evidence type="ECO:0000256" key="2">
    <source>
        <dbReference type="ARBA" id="ARBA00022729"/>
    </source>
</evidence>
<dbReference type="Gene3D" id="3.40.50.2300">
    <property type="match status" value="2"/>
</dbReference>
<dbReference type="InterPro" id="IPR051010">
    <property type="entry name" value="BCAA_transport"/>
</dbReference>
<dbReference type="EMBL" id="DSZZ01000236">
    <property type="protein sequence ID" value="HGU52903.1"/>
    <property type="molecule type" value="Genomic_DNA"/>
</dbReference>